<evidence type="ECO:0000313" key="4">
    <source>
        <dbReference type="Proteomes" id="UP001142489"/>
    </source>
</evidence>
<feature type="domain" description="Myb/SANT-like DNA-binding" evidence="2">
    <location>
        <begin position="5"/>
        <end position="95"/>
    </location>
</feature>
<evidence type="ECO:0000259" key="2">
    <source>
        <dbReference type="Pfam" id="PF13837"/>
    </source>
</evidence>
<evidence type="ECO:0000313" key="3">
    <source>
        <dbReference type="EMBL" id="KAJ7326650.1"/>
    </source>
</evidence>
<keyword evidence="4" id="KW-1185">Reference proteome</keyword>
<keyword evidence="1" id="KW-1133">Transmembrane helix</keyword>
<feature type="transmembrane region" description="Helical" evidence="1">
    <location>
        <begin position="188"/>
        <end position="210"/>
    </location>
</feature>
<dbReference type="InterPro" id="IPR044822">
    <property type="entry name" value="Myb_DNA-bind_4"/>
</dbReference>
<reference evidence="3" key="1">
    <citation type="journal article" date="2023" name="DNA Res.">
        <title>Chromosome-level genome assembly of Phrynocephalus forsythii using third-generation DNA sequencing and Hi-C analysis.</title>
        <authorList>
            <person name="Qi Y."/>
            <person name="Zhao W."/>
            <person name="Zhao Y."/>
            <person name="Niu C."/>
            <person name="Cao S."/>
            <person name="Zhang Y."/>
        </authorList>
    </citation>
    <scope>NUCLEOTIDE SEQUENCE</scope>
    <source>
        <tissue evidence="3">Muscle</tissue>
    </source>
</reference>
<accession>A0A9Q0XS62</accession>
<dbReference type="AlphaFoldDB" id="A0A9Q0XS62"/>
<sequence length="211" mass="23455">MAVPRYWSAHEISLLLTILQRNNFGLVLFVVGARRNEHAFTHASEELALSGYRRTSAQCQNKFKGLRQAFTKVLMDFSPDPPRRNQSPYWDEMKDLWVQSNQPDPAHLFPPGAGPGRNIALRPLARIRFQAGQQEENPAGDNLPQDFGDGENAEHALHRCSHQRTTVLVSLALHYKSTKPERVLSSRAAALALCFLSLSIASLLAGSNVAS</sequence>
<keyword evidence="1" id="KW-0812">Transmembrane</keyword>
<protein>
    <recommendedName>
        <fullName evidence="2">Myb/SANT-like DNA-binding domain-containing protein</fullName>
    </recommendedName>
</protein>
<comment type="caution">
    <text evidence="3">The sequence shown here is derived from an EMBL/GenBank/DDBJ whole genome shotgun (WGS) entry which is preliminary data.</text>
</comment>
<dbReference type="EMBL" id="JAPFRF010000007">
    <property type="protein sequence ID" value="KAJ7326650.1"/>
    <property type="molecule type" value="Genomic_DNA"/>
</dbReference>
<dbReference type="Pfam" id="PF13837">
    <property type="entry name" value="Myb_DNA-bind_4"/>
    <property type="match status" value="1"/>
</dbReference>
<gene>
    <name evidence="3" type="ORF">JRQ81_016409</name>
</gene>
<name>A0A9Q0XS62_9SAUR</name>
<dbReference type="Gene3D" id="1.10.10.60">
    <property type="entry name" value="Homeodomain-like"/>
    <property type="match status" value="1"/>
</dbReference>
<dbReference type="OrthoDB" id="9905124at2759"/>
<keyword evidence="1" id="KW-0472">Membrane</keyword>
<proteinExistence type="predicted"/>
<organism evidence="3 4">
    <name type="scientific">Phrynocephalus forsythii</name>
    <dbReference type="NCBI Taxonomy" id="171643"/>
    <lineage>
        <taxon>Eukaryota</taxon>
        <taxon>Metazoa</taxon>
        <taxon>Chordata</taxon>
        <taxon>Craniata</taxon>
        <taxon>Vertebrata</taxon>
        <taxon>Euteleostomi</taxon>
        <taxon>Lepidosauria</taxon>
        <taxon>Squamata</taxon>
        <taxon>Bifurcata</taxon>
        <taxon>Unidentata</taxon>
        <taxon>Episquamata</taxon>
        <taxon>Toxicofera</taxon>
        <taxon>Iguania</taxon>
        <taxon>Acrodonta</taxon>
        <taxon>Agamidae</taxon>
        <taxon>Agaminae</taxon>
        <taxon>Phrynocephalus</taxon>
    </lineage>
</organism>
<dbReference type="Proteomes" id="UP001142489">
    <property type="component" value="Unassembled WGS sequence"/>
</dbReference>
<evidence type="ECO:0000256" key="1">
    <source>
        <dbReference type="SAM" id="Phobius"/>
    </source>
</evidence>